<gene>
    <name evidence="4" type="ORF">F0237_04685</name>
</gene>
<dbReference type="AlphaFoldDB" id="A0AAE5GNS3"/>
<sequence length="351" mass="39195">MYSDKPVVLVIDDSPEHIELISNVLRDEYVVKAATNGERGLQIATQDPKPELVLLDIIMPDMDGFEVCKKLKKNPITASIPVIFLTAQCDVDNEQSGFDLGAVDYITKPISPPIMRVRVRSQIDAYSNSRLLTRQVKDKTVEIARNQLEITKCLARAAEYKDNETGMHVIRMSHYSRLLAKQIGAEESWCDLLFEAAPMHDIGKIGTPDAVLLKPGRLNALEWQEMKRHVEYGYEILGGHDSPLLNLAREVVIGHHEKWDGSGYPNGLSGSSIPLSARIVAIADVFDALTNSRPYKRAWSVEEACQLLVNESGSHFDPELVPHFLSLMPEIAQIMELYADVDSGEYSVQIV</sequence>
<evidence type="ECO:0000313" key="5">
    <source>
        <dbReference type="Proteomes" id="UP000572722"/>
    </source>
</evidence>
<dbReference type="InterPro" id="IPR003607">
    <property type="entry name" value="HD/PDEase_dom"/>
</dbReference>
<feature type="modified residue" description="4-aspartylphosphate" evidence="1">
    <location>
        <position position="56"/>
    </location>
</feature>
<dbReference type="SMART" id="SM00471">
    <property type="entry name" value="HDc"/>
    <property type="match status" value="1"/>
</dbReference>
<dbReference type="InterPro" id="IPR037522">
    <property type="entry name" value="HD_GYP_dom"/>
</dbReference>
<dbReference type="PROSITE" id="PS50110">
    <property type="entry name" value="RESPONSE_REGULATORY"/>
    <property type="match status" value="1"/>
</dbReference>
<dbReference type="RefSeq" id="WP_171320630.1">
    <property type="nucleotide sequence ID" value="NZ_VTXO01000001.1"/>
</dbReference>
<dbReference type="PANTHER" id="PTHR45228:SF5">
    <property type="entry name" value="CYCLIC DI-GMP PHOSPHODIESTERASE VC_1348-RELATED"/>
    <property type="match status" value="1"/>
</dbReference>
<name>A0AAE5GNS3_9VIBR</name>
<dbReference type="SMART" id="SM00448">
    <property type="entry name" value="REC"/>
    <property type="match status" value="1"/>
</dbReference>
<dbReference type="InterPro" id="IPR011006">
    <property type="entry name" value="CheY-like_superfamily"/>
</dbReference>
<dbReference type="GO" id="GO:0008081">
    <property type="term" value="F:phosphoric diester hydrolase activity"/>
    <property type="evidence" value="ECO:0007669"/>
    <property type="project" value="UniProtKB-ARBA"/>
</dbReference>
<dbReference type="CDD" id="cd19920">
    <property type="entry name" value="REC_PA4781-like"/>
    <property type="match status" value="1"/>
</dbReference>
<evidence type="ECO:0000256" key="1">
    <source>
        <dbReference type="PROSITE-ProRule" id="PRU00169"/>
    </source>
</evidence>
<feature type="domain" description="Response regulatory" evidence="2">
    <location>
        <begin position="7"/>
        <end position="123"/>
    </location>
</feature>
<dbReference type="PROSITE" id="PS51832">
    <property type="entry name" value="HD_GYP"/>
    <property type="match status" value="1"/>
</dbReference>
<dbReference type="GO" id="GO:0000160">
    <property type="term" value="P:phosphorelay signal transduction system"/>
    <property type="evidence" value="ECO:0007669"/>
    <property type="project" value="InterPro"/>
</dbReference>
<dbReference type="EMBL" id="VTXO01000001">
    <property type="protein sequence ID" value="NOI79955.1"/>
    <property type="molecule type" value="Genomic_DNA"/>
</dbReference>
<evidence type="ECO:0000259" key="3">
    <source>
        <dbReference type="PROSITE" id="PS51832"/>
    </source>
</evidence>
<dbReference type="CDD" id="cd00077">
    <property type="entry name" value="HDc"/>
    <property type="match status" value="1"/>
</dbReference>
<protein>
    <submittedName>
        <fullName evidence="4">Two-component system response regulator</fullName>
    </submittedName>
</protein>
<accession>A0AAE5GNS3</accession>
<dbReference type="PANTHER" id="PTHR45228">
    <property type="entry name" value="CYCLIC DI-GMP PHOSPHODIESTERASE TM_0186-RELATED"/>
    <property type="match status" value="1"/>
</dbReference>
<dbReference type="InterPro" id="IPR052020">
    <property type="entry name" value="Cyclic_di-GMP/3'3'-cGAMP_PDE"/>
</dbReference>
<evidence type="ECO:0000313" key="4">
    <source>
        <dbReference type="EMBL" id="NOI79955.1"/>
    </source>
</evidence>
<dbReference type="SUPFAM" id="SSF109604">
    <property type="entry name" value="HD-domain/PDEase-like"/>
    <property type="match status" value="1"/>
</dbReference>
<dbReference type="Proteomes" id="UP000572722">
    <property type="component" value="Unassembled WGS sequence"/>
</dbReference>
<dbReference type="SUPFAM" id="SSF52172">
    <property type="entry name" value="CheY-like"/>
    <property type="match status" value="1"/>
</dbReference>
<dbReference type="Gene3D" id="1.10.3210.10">
    <property type="entry name" value="Hypothetical protein af1432"/>
    <property type="match status" value="1"/>
</dbReference>
<dbReference type="Gene3D" id="3.40.50.2300">
    <property type="match status" value="1"/>
</dbReference>
<dbReference type="Pfam" id="PF00072">
    <property type="entry name" value="Response_reg"/>
    <property type="match status" value="1"/>
</dbReference>
<proteinExistence type="predicted"/>
<comment type="caution">
    <text evidence="4">The sequence shown here is derived from an EMBL/GenBank/DDBJ whole genome shotgun (WGS) entry which is preliminary data.</text>
</comment>
<feature type="domain" description="HD-GYP" evidence="3">
    <location>
        <begin position="143"/>
        <end position="340"/>
    </location>
</feature>
<dbReference type="Pfam" id="PF13487">
    <property type="entry name" value="HD_5"/>
    <property type="match status" value="1"/>
</dbReference>
<dbReference type="InterPro" id="IPR001789">
    <property type="entry name" value="Sig_transdc_resp-reg_receiver"/>
</dbReference>
<evidence type="ECO:0000259" key="2">
    <source>
        <dbReference type="PROSITE" id="PS50110"/>
    </source>
</evidence>
<keyword evidence="1" id="KW-0597">Phosphoprotein</keyword>
<reference evidence="4 5" key="1">
    <citation type="submission" date="2019-08" db="EMBL/GenBank/DDBJ databases">
        <title>Draft genome sequencing and comparative genomics of hatchery-associated Vibrios.</title>
        <authorList>
            <person name="Kehlet-Delgado H."/>
            <person name="Mueller R.S."/>
        </authorList>
    </citation>
    <scope>NUCLEOTIDE SEQUENCE [LARGE SCALE GENOMIC DNA]</scope>
    <source>
        <strain evidence="4 5">01-65-5-1</strain>
    </source>
</reference>
<organism evidence="4 5">
    <name type="scientific">Vibrio tubiashii</name>
    <dbReference type="NCBI Taxonomy" id="29498"/>
    <lineage>
        <taxon>Bacteria</taxon>
        <taxon>Pseudomonadati</taxon>
        <taxon>Pseudomonadota</taxon>
        <taxon>Gammaproteobacteria</taxon>
        <taxon>Vibrionales</taxon>
        <taxon>Vibrionaceae</taxon>
        <taxon>Vibrio</taxon>
        <taxon>Vibrio oreintalis group</taxon>
    </lineage>
</organism>